<keyword evidence="3" id="KW-1185">Reference proteome</keyword>
<keyword evidence="1" id="KW-0732">Signal</keyword>
<proteinExistence type="predicted"/>
<feature type="signal peptide" evidence="1">
    <location>
        <begin position="1"/>
        <end position="22"/>
    </location>
</feature>
<evidence type="ECO:0000256" key="1">
    <source>
        <dbReference type="SAM" id="SignalP"/>
    </source>
</evidence>
<feature type="chain" id="PRO_5008389859" evidence="1">
    <location>
        <begin position="23"/>
        <end position="260"/>
    </location>
</feature>
<dbReference type="EMBL" id="CP015772">
    <property type="protein sequence ID" value="ANH82726.1"/>
    <property type="molecule type" value="Genomic_DNA"/>
</dbReference>
<evidence type="ECO:0000313" key="3">
    <source>
        <dbReference type="Proteomes" id="UP000077667"/>
    </source>
</evidence>
<dbReference type="Proteomes" id="UP000077667">
    <property type="component" value="Chromosome"/>
</dbReference>
<evidence type="ECO:0000313" key="2">
    <source>
        <dbReference type="EMBL" id="ANH82726.1"/>
    </source>
</evidence>
<dbReference type="STRING" id="1176587.A8C56_18655"/>
<sequence length="260" mass="28653">MKMKKRNILLPGAAILAGALLFNSCSKTPSDVGQKVAPQEFYSSTELVVTPGHLTDTTGALPVFTADGASQTYYVDALGQYYSINGKDTVKAETPTLTWSAGHDYQFQINFRDEDGKISNDEYTEEDNEEAGAYIHQFFFVPVASGSIKPVDQTNDDGDKIIGFTNINGLADHGGLSYFYGDKGTRFTNQKIGLNGYFHIVKAGQNFDMVVDLRHGIQDKFTKNYPWYDDAFSKASNDVNAPFGATDFATLFHLKIQTTN</sequence>
<reference evidence="2 3" key="1">
    <citation type="submission" date="2016-05" db="EMBL/GenBank/DDBJ databases">
        <title>Niabella ginsenosidivorans BS26 whole genome sequencing.</title>
        <authorList>
            <person name="Im W.T."/>
            <person name="Siddiqi M.Z."/>
        </authorList>
    </citation>
    <scope>NUCLEOTIDE SEQUENCE [LARGE SCALE GENOMIC DNA]</scope>
    <source>
        <strain evidence="2 3">BS26</strain>
    </source>
</reference>
<dbReference type="AlphaFoldDB" id="A0A1A9I516"/>
<dbReference type="KEGG" id="nia:A8C56_18655"/>
<name>A0A1A9I516_9BACT</name>
<gene>
    <name evidence="2" type="ORF">A8C56_18655</name>
</gene>
<organism evidence="2 3">
    <name type="scientific">Niabella ginsenosidivorans</name>
    <dbReference type="NCBI Taxonomy" id="1176587"/>
    <lineage>
        <taxon>Bacteria</taxon>
        <taxon>Pseudomonadati</taxon>
        <taxon>Bacteroidota</taxon>
        <taxon>Chitinophagia</taxon>
        <taxon>Chitinophagales</taxon>
        <taxon>Chitinophagaceae</taxon>
        <taxon>Niabella</taxon>
    </lineage>
</organism>
<accession>A0A1A9I516</accession>
<protein>
    <submittedName>
        <fullName evidence="2">Uncharacterized protein</fullName>
    </submittedName>
</protein>